<proteinExistence type="predicted"/>
<protein>
    <recommendedName>
        <fullName evidence="3">IrrE N-terminal-like domain-containing protein</fullName>
    </recommendedName>
</protein>
<dbReference type="RefSeq" id="WP_345462580.1">
    <property type="nucleotide sequence ID" value="NZ_BAABKG010000005.1"/>
</dbReference>
<gene>
    <name evidence="1" type="ORF">GCM10023340_38570</name>
</gene>
<sequence>MTRDRFDIAASHSADLQLDVVWLDLGPRRRGECRWRDGQVVISPRLTLVEAACTLAHEVGHAAFGDDYSTPAVERRAWEYAASLLVEPWEYAQAERVVGPDPRALALELGVTVQLVEAWRRWWQRRGRLLHHDRA</sequence>
<evidence type="ECO:0000313" key="1">
    <source>
        <dbReference type="EMBL" id="GAA5154655.1"/>
    </source>
</evidence>
<comment type="caution">
    <text evidence="1">The sequence shown here is derived from an EMBL/GenBank/DDBJ whole genome shotgun (WGS) entry which is preliminary data.</text>
</comment>
<evidence type="ECO:0000313" key="2">
    <source>
        <dbReference type="Proteomes" id="UP001500221"/>
    </source>
</evidence>
<dbReference type="Proteomes" id="UP001500221">
    <property type="component" value="Unassembled WGS sequence"/>
</dbReference>
<organism evidence="1 2">
    <name type="scientific">Nocardioides marinquilinus</name>
    <dbReference type="NCBI Taxonomy" id="1210400"/>
    <lineage>
        <taxon>Bacteria</taxon>
        <taxon>Bacillati</taxon>
        <taxon>Actinomycetota</taxon>
        <taxon>Actinomycetes</taxon>
        <taxon>Propionibacteriales</taxon>
        <taxon>Nocardioidaceae</taxon>
        <taxon>Nocardioides</taxon>
    </lineage>
</organism>
<reference evidence="2" key="1">
    <citation type="journal article" date="2019" name="Int. J. Syst. Evol. Microbiol.">
        <title>The Global Catalogue of Microorganisms (GCM) 10K type strain sequencing project: providing services to taxonomists for standard genome sequencing and annotation.</title>
        <authorList>
            <consortium name="The Broad Institute Genomics Platform"/>
            <consortium name="The Broad Institute Genome Sequencing Center for Infectious Disease"/>
            <person name="Wu L."/>
            <person name="Ma J."/>
        </authorList>
    </citation>
    <scope>NUCLEOTIDE SEQUENCE [LARGE SCALE GENOMIC DNA]</scope>
    <source>
        <strain evidence="2">JCM 18459</strain>
    </source>
</reference>
<name>A0ABP9PZU0_9ACTN</name>
<dbReference type="EMBL" id="BAABKG010000005">
    <property type="protein sequence ID" value="GAA5154655.1"/>
    <property type="molecule type" value="Genomic_DNA"/>
</dbReference>
<evidence type="ECO:0008006" key="3">
    <source>
        <dbReference type="Google" id="ProtNLM"/>
    </source>
</evidence>
<keyword evidence="2" id="KW-1185">Reference proteome</keyword>
<accession>A0ABP9PZU0</accession>